<protein>
    <recommendedName>
        <fullName evidence="1">LtfC/p132/Gp6 beta-sandwich domain-containing protein</fullName>
    </recommendedName>
</protein>
<gene>
    <name evidence="2" type="ORF">DFR70_110238</name>
</gene>
<reference evidence="2 3" key="1">
    <citation type="submission" date="2018-05" db="EMBL/GenBank/DDBJ databases">
        <title>Genomic Encyclopedia of Type Strains, Phase IV (KMG-IV): sequencing the most valuable type-strain genomes for metagenomic binning, comparative biology and taxonomic classification.</title>
        <authorList>
            <person name="Goeker M."/>
        </authorList>
    </citation>
    <scope>NUCLEOTIDE SEQUENCE [LARGE SCALE GENOMIC DNA]</scope>
    <source>
        <strain evidence="2 3">DSM 44704</strain>
    </source>
</reference>
<feature type="domain" description="LtfC/p132/Gp6 beta-sandwich" evidence="1">
    <location>
        <begin position="9"/>
        <end position="107"/>
    </location>
</feature>
<sequence length="107" mass="12253">MVDYLGYRPNKSTIILSRSAAFTQRFEVTGTPLPNGTTSWIDIYDSDDELLTTWTATTISGTVVDYLIEPQHTEDVAVRTHANYNLYLNYPGTRLPYCWFRGPIVRE</sequence>
<name>A0A318K056_9NOCA</name>
<dbReference type="Proteomes" id="UP000247569">
    <property type="component" value="Unassembled WGS sequence"/>
</dbReference>
<accession>A0A318K056</accession>
<organism evidence="2 3">
    <name type="scientific">Nocardia tenerifensis</name>
    <dbReference type="NCBI Taxonomy" id="228006"/>
    <lineage>
        <taxon>Bacteria</taxon>
        <taxon>Bacillati</taxon>
        <taxon>Actinomycetota</taxon>
        <taxon>Actinomycetes</taxon>
        <taxon>Mycobacteriales</taxon>
        <taxon>Nocardiaceae</taxon>
        <taxon>Nocardia</taxon>
    </lineage>
</organism>
<comment type="caution">
    <text evidence="2">The sequence shown here is derived from an EMBL/GenBank/DDBJ whole genome shotgun (WGS) entry which is preliminary data.</text>
</comment>
<dbReference type="RefSeq" id="WP_040733085.1">
    <property type="nucleotide sequence ID" value="NZ_QJKF01000010.1"/>
</dbReference>
<evidence type="ECO:0000313" key="3">
    <source>
        <dbReference type="Proteomes" id="UP000247569"/>
    </source>
</evidence>
<proteinExistence type="predicted"/>
<dbReference type="EMBL" id="QJKF01000010">
    <property type="protein sequence ID" value="PXX60396.1"/>
    <property type="molecule type" value="Genomic_DNA"/>
</dbReference>
<evidence type="ECO:0000313" key="2">
    <source>
        <dbReference type="EMBL" id="PXX60396.1"/>
    </source>
</evidence>
<keyword evidence="3" id="KW-1185">Reference proteome</keyword>
<dbReference type="InterPro" id="IPR055688">
    <property type="entry name" value="LtfC/p132/Gp6_b-sand"/>
</dbReference>
<evidence type="ECO:0000259" key="1">
    <source>
        <dbReference type="Pfam" id="PF23926"/>
    </source>
</evidence>
<dbReference type="OrthoDB" id="4554842at2"/>
<dbReference type="Pfam" id="PF23926">
    <property type="entry name" value="LtfC"/>
    <property type="match status" value="1"/>
</dbReference>
<dbReference type="AlphaFoldDB" id="A0A318K056"/>